<accession>A0A3M7RYQ4</accession>
<organism evidence="1 2">
    <name type="scientific">Brachionus plicatilis</name>
    <name type="common">Marine rotifer</name>
    <name type="synonym">Brachionus muelleri</name>
    <dbReference type="NCBI Taxonomy" id="10195"/>
    <lineage>
        <taxon>Eukaryota</taxon>
        <taxon>Metazoa</taxon>
        <taxon>Spiralia</taxon>
        <taxon>Gnathifera</taxon>
        <taxon>Rotifera</taxon>
        <taxon>Eurotatoria</taxon>
        <taxon>Monogononta</taxon>
        <taxon>Pseudotrocha</taxon>
        <taxon>Ploima</taxon>
        <taxon>Brachionidae</taxon>
        <taxon>Brachionus</taxon>
    </lineage>
</organism>
<proteinExistence type="predicted"/>
<sequence length="112" mass="12320">MAGQLSAKIKTDREVAGQLTDRACVEFIFYQKFGSVTVLWPAGLHTVGRLTAFQLAGHHTVGPSAGRPLLGRFLFWPIVDRPPHGPLKLGRPFHGRSVSWPRLGRPVTVIGR</sequence>
<protein>
    <submittedName>
        <fullName evidence="1">Uncharacterized protein</fullName>
    </submittedName>
</protein>
<dbReference type="AlphaFoldDB" id="A0A3M7RYQ4"/>
<evidence type="ECO:0000313" key="1">
    <source>
        <dbReference type="EMBL" id="RNA28602.1"/>
    </source>
</evidence>
<dbReference type="Proteomes" id="UP000276133">
    <property type="component" value="Unassembled WGS sequence"/>
</dbReference>
<comment type="caution">
    <text evidence="1">The sequence shown here is derived from an EMBL/GenBank/DDBJ whole genome shotgun (WGS) entry which is preliminary data.</text>
</comment>
<reference evidence="1 2" key="1">
    <citation type="journal article" date="2018" name="Sci. Rep.">
        <title>Genomic signatures of local adaptation to the degree of environmental predictability in rotifers.</title>
        <authorList>
            <person name="Franch-Gras L."/>
            <person name="Hahn C."/>
            <person name="Garcia-Roger E.M."/>
            <person name="Carmona M.J."/>
            <person name="Serra M."/>
            <person name="Gomez A."/>
        </authorList>
    </citation>
    <scope>NUCLEOTIDE SEQUENCE [LARGE SCALE GENOMIC DNA]</scope>
    <source>
        <strain evidence="1">HYR1</strain>
    </source>
</reference>
<keyword evidence="2" id="KW-1185">Reference proteome</keyword>
<evidence type="ECO:0000313" key="2">
    <source>
        <dbReference type="Proteomes" id="UP000276133"/>
    </source>
</evidence>
<name>A0A3M7RYQ4_BRAPC</name>
<dbReference type="EMBL" id="REGN01002362">
    <property type="protein sequence ID" value="RNA28602.1"/>
    <property type="molecule type" value="Genomic_DNA"/>
</dbReference>
<gene>
    <name evidence="1" type="ORF">BpHYR1_027502</name>
</gene>